<reference evidence="5 6" key="1">
    <citation type="journal article" date="2020" name="Nature">
        <title>Six reference-quality genomes reveal evolution of bat adaptations.</title>
        <authorList>
            <person name="Jebb D."/>
            <person name="Huang Z."/>
            <person name="Pippel M."/>
            <person name="Hughes G.M."/>
            <person name="Lavrichenko K."/>
            <person name="Devanna P."/>
            <person name="Winkler S."/>
            <person name="Jermiin L.S."/>
            <person name="Skirmuntt E.C."/>
            <person name="Katzourakis A."/>
            <person name="Burkitt-Gray L."/>
            <person name="Ray D.A."/>
            <person name="Sullivan K.A.M."/>
            <person name="Roscito J.G."/>
            <person name="Kirilenko B.M."/>
            <person name="Davalos L.M."/>
            <person name="Corthals A.P."/>
            <person name="Power M.L."/>
            <person name="Jones G."/>
            <person name="Ransome R.D."/>
            <person name="Dechmann D.K.N."/>
            <person name="Locatelli A.G."/>
            <person name="Puechmaille S.J."/>
            <person name="Fedrigo O."/>
            <person name="Jarvis E.D."/>
            <person name="Hiller M."/>
            <person name="Vernes S.C."/>
            <person name="Myers E.W."/>
            <person name="Teeling E.C."/>
        </authorList>
    </citation>
    <scope>NUCLEOTIDE SEQUENCE [LARGE SCALE GENOMIC DNA]</scope>
    <source>
        <strain evidence="5">Bat1K_MPI-CBG_1</strain>
    </source>
</reference>
<dbReference type="PANTHER" id="PTHR12015">
    <property type="entry name" value="SMALL INDUCIBLE CYTOKINE A"/>
    <property type="match status" value="1"/>
</dbReference>
<dbReference type="InterPro" id="IPR036048">
    <property type="entry name" value="Interleukin_8-like_sf"/>
</dbReference>
<dbReference type="EMBL" id="JABVXQ010000008">
    <property type="protein sequence ID" value="KAF6092792.1"/>
    <property type="molecule type" value="Genomic_DNA"/>
</dbReference>
<dbReference type="FunFam" id="2.40.50.40:FF:000002">
    <property type="entry name" value="C-C motif chemokine"/>
    <property type="match status" value="1"/>
</dbReference>
<dbReference type="GO" id="GO:0008009">
    <property type="term" value="F:chemokine activity"/>
    <property type="evidence" value="ECO:0007669"/>
    <property type="project" value="InterPro"/>
</dbReference>
<dbReference type="GO" id="GO:0070098">
    <property type="term" value="P:chemokine-mediated signaling pathway"/>
    <property type="evidence" value="ECO:0007669"/>
    <property type="project" value="TreeGrafter"/>
</dbReference>
<evidence type="ECO:0000256" key="1">
    <source>
        <dbReference type="ARBA" id="ARBA00010868"/>
    </source>
</evidence>
<gene>
    <name evidence="5" type="ORF">HJG60_002300</name>
</gene>
<dbReference type="InterPro" id="IPR001811">
    <property type="entry name" value="Chemokine_IL8-like_dom"/>
</dbReference>
<feature type="domain" description="Chemokine interleukin-8-like" evidence="4">
    <location>
        <begin position="37"/>
        <end position="95"/>
    </location>
</feature>
<dbReference type="Proteomes" id="UP000664940">
    <property type="component" value="Unassembled WGS sequence"/>
</dbReference>
<dbReference type="SUPFAM" id="SSF54117">
    <property type="entry name" value="Interleukin 8-like chemokines"/>
    <property type="match status" value="1"/>
</dbReference>
<evidence type="ECO:0000313" key="6">
    <source>
        <dbReference type="Proteomes" id="UP000664940"/>
    </source>
</evidence>
<dbReference type="Gene3D" id="2.40.50.40">
    <property type="match status" value="1"/>
</dbReference>
<keyword evidence="2" id="KW-0202">Cytokine</keyword>
<feature type="chain" id="PRO_5032603603" evidence="3">
    <location>
        <begin position="24"/>
        <end position="109"/>
    </location>
</feature>
<feature type="signal peptide" evidence="3">
    <location>
        <begin position="1"/>
        <end position="23"/>
    </location>
</feature>
<comment type="caution">
    <text evidence="5">The sequence shown here is derived from an EMBL/GenBank/DDBJ whole genome shotgun (WGS) entry which is preliminary data.</text>
</comment>
<dbReference type="SMART" id="SM00199">
    <property type="entry name" value="SCY"/>
    <property type="match status" value="1"/>
</dbReference>
<dbReference type="AlphaFoldDB" id="A0A833ZI35"/>
<sequence>MEISTAAFSFLIFAAALGPPAQASLRIRSPAPGVHHPSDCCLSYTARDIRCMFMKDYYLTTSRCSQPGVIFKTKRGQRVCFHPSANGVQECMKKLANTRNRWLRRMNTR</sequence>
<keyword evidence="3" id="KW-0732">Signal</keyword>
<accession>A0A833ZI35</accession>
<comment type="similarity">
    <text evidence="1">Belongs to the intercrine beta (chemokine CC) family.</text>
</comment>
<dbReference type="GO" id="GO:0006954">
    <property type="term" value="P:inflammatory response"/>
    <property type="evidence" value="ECO:0007669"/>
    <property type="project" value="TreeGrafter"/>
</dbReference>
<dbReference type="CDD" id="cd00272">
    <property type="entry name" value="Chemokine_CC"/>
    <property type="match status" value="1"/>
</dbReference>
<dbReference type="PANTHER" id="PTHR12015:SF77">
    <property type="entry name" value="C-C MOTIF CHEMOKINE 15"/>
    <property type="match status" value="1"/>
</dbReference>
<proteinExistence type="inferred from homology"/>
<evidence type="ECO:0000313" key="5">
    <source>
        <dbReference type="EMBL" id="KAF6092792.1"/>
    </source>
</evidence>
<dbReference type="GO" id="GO:0061844">
    <property type="term" value="P:antimicrobial humoral immune response mediated by antimicrobial peptide"/>
    <property type="evidence" value="ECO:0007669"/>
    <property type="project" value="TreeGrafter"/>
</dbReference>
<dbReference type="GO" id="GO:0030335">
    <property type="term" value="P:positive regulation of cell migration"/>
    <property type="evidence" value="ECO:0007669"/>
    <property type="project" value="TreeGrafter"/>
</dbReference>
<evidence type="ECO:0000259" key="4">
    <source>
        <dbReference type="SMART" id="SM00199"/>
    </source>
</evidence>
<dbReference type="GO" id="GO:0005615">
    <property type="term" value="C:extracellular space"/>
    <property type="evidence" value="ECO:0007669"/>
    <property type="project" value="UniProtKB-KW"/>
</dbReference>
<dbReference type="GO" id="GO:0048020">
    <property type="term" value="F:CCR chemokine receptor binding"/>
    <property type="evidence" value="ECO:0007669"/>
    <property type="project" value="TreeGrafter"/>
</dbReference>
<organism evidence="5 6">
    <name type="scientific">Phyllostomus discolor</name>
    <name type="common">pale spear-nosed bat</name>
    <dbReference type="NCBI Taxonomy" id="89673"/>
    <lineage>
        <taxon>Eukaryota</taxon>
        <taxon>Metazoa</taxon>
        <taxon>Chordata</taxon>
        <taxon>Craniata</taxon>
        <taxon>Vertebrata</taxon>
        <taxon>Euteleostomi</taxon>
        <taxon>Mammalia</taxon>
        <taxon>Eutheria</taxon>
        <taxon>Laurasiatheria</taxon>
        <taxon>Chiroptera</taxon>
        <taxon>Yangochiroptera</taxon>
        <taxon>Phyllostomidae</taxon>
        <taxon>Phyllostominae</taxon>
        <taxon>Phyllostomus</taxon>
    </lineage>
</organism>
<evidence type="ECO:0000256" key="2">
    <source>
        <dbReference type="ARBA" id="ARBA00022514"/>
    </source>
</evidence>
<name>A0A833ZI35_9CHIR</name>
<dbReference type="Pfam" id="PF00048">
    <property type="entry name" value="IL8"/>
    <property type="match status" value="1"/>
</dbReference>
<protein>
    <submittedName>
        <fullName evidence="5">C-C motif chemokine ligand 23</fullName>
    </submittedName>
</protein>
<evidence type="ECO:0000256" key="3">
    <source>
        <dbReference type="SAM" id="SignalP"/>
    </source>
</evidence>
<dbReference type="InterPro" id="IPR039809">
    <property type="entry name" value="Chemokine_b/g/d"/>
</dbReference>